<dbReference type="SUPFAM" id="SSF56219">
    <property type="entry name" value="DNase I-like"/>
    <property type="match status" value="1"/>
</dbReference>
<dbReference type="GO" id="GO:0034485">
    <property type="term" value="F:phosphatidylinositol-3,4,5-trisphosphate 5-phosphatase activity"/>
    <property type="evidence" value="ECO:0007669"/>
    <property type="project" value="TreeGrafter"/>
</dbReference>
<dbReference type="InterPro" id="IPR000300">
    <property type="entry name" value="IPPc"/>
</dbReference>
<evidence type="ECO:0000256" key="4">
    <source>
        <dbReference type="ARBA" id="ARBA00023329"/>
    </source>
</evidence>
<dbReference type="Pfam" id="PF00620">
    <property type="entry name" value="RhoGAP"/>
    <property type="match status" value="1"/>
</dbReference>
<reference evidence="6 7" key="1">
    <citation type="submission" date="2024-03" db="EMBL/GenBank/DDBJ databases">
        <title>The Acrasis kona genome and developmental transcriptomes reveal deep origins of eukaryotic multicellular pathways.</title>
        <authorList>
            <person name="Sheikh S."/>
            <person name="Fu C.-J."/>
            <person name="Brown M.W."/>
            <person name="Baldauf S.L."/>
        </authorList>
    </citation>
    <scope>NUCLEOTIDE SEQUENCE [LARGE SCALE GENOMIC DNA]</scope>
    <source>
        <strain evidence="6 7">ATCC MYA-3509</strain>
    </source>
</reference>
<comment type="caution">
    <text evidence="6">The sequence shown here is derived from an EMBL/GenBank/DDBJ whole genome shotgun (WGS) entry which is preliminary data.</text>
</comment>
<dbReference type="Pfam" id="PF21310">
    <property type="entry name" value="OCRL-like_ASH"/>
    <property type="match status" value="1"/>
</dbReference>
<name>A0AAW2YWU3_9EUKA</name>
<dbReference type="FunFam" id="1.10.555.10:FF:000012">
    <property type="entry name" value="Putative inositol polyphosphate 5-phosphatase OCRL-1"/>
    <property type="match status" value="1"/>
</dbReference>
<evidence type="ECO:0000256" key="2">
    <source>
        <dbReference type="ARBA" id="ARBA00004580"/>
    </source>
</evidence>
<dbReference type="InterPro" id="IPR048869">
    <property type="entry name" value="OCRL-1_2_ASH"/>
</dbReference>
<dbReference type="GO" id="GO:0030670">
    <property type="term" value="C:phagocytic vesicle membrane"/>
    <property type="evidence" value="ECO:0007669"/>
    <property type="project" value="UniProtKB-SubCell"/>
</dbReference>
<dbReference type="InterPro" id="IPR046985">
    <property type="entry name" value="IP5"/>
</dbReference>
<dbReference type="PANTHER" id="PTHR11200">
    <property type="entry name" value="INOSITOL 5-PHOSPHATASE"/>
    <property type="match status" value="1"/>
</dbReference>
<sequence>MKRIKQQVETYLNTTEECKLLAELILQKETKAKVLLCLVANRRSPHEMALILFEKAKEEYDTAIRIMSFRLLKKDDFGLKIVSELQFDLFFKENTALFSFESTSVSTMWSVINALTNAVKVVNTHVAPNQEDTDFDFDTYTWAEFYTKYTEPDQNLEKETSKAEQRMMISDNDKKQDQTSDFRTSVAIKEDWIAKQLQNKEDQFTEKRPLTFVIGTWNVNSKIPNHLVSSWLRINEDEAADVYAVGLQEIDMTAGALLTQETKISDQWTKIITDTVNSCTSHKYVCLLSKQLVGIYLIVFIKEEHLEHVQDLKSHIEGVGIMGMLGNKGAITCQFKLYSSTVCLVTSHLAAHTGGTSKRNQNFADLSQRCHIDDDESIDFIFWFGDLNYRLTLSDADTRQAICDNQISHLLAHDQLVIEKKNNRVFVGYEEGTITFMPSYKFDAGTNIYDTSEKKRTPSYTDRILWKDVHKVGGIQQLYYSMHNTFMISDHKPIVSCFKVPIKIIVQDKYKQLYRELIKMLDKLENDMLPEIQLSTQMLQFDTVEYNSPKVCEMTLENTGQVVCEFIFVPKPGEDYPHKPWIKIEPIGGIIMPHESMVIKVTLKVDSHMAHQLMDQPDLDDILILHLKQGRDHFITVTGKYQVSVYGIALDQQVPECLWRLVDWLYRYGIKEADLFQEAGITEQVHQIRRQLDHHLPFDDNVSVHSVAEAFVGFLESLYDPLIPHRYYRMSIETSSNAGACVHLITKLPKAHFDTFHYVMAFLREVLKHSNENHSSIDTLAIIFSRVILRPPLNYPQLQANSNDLRAKALFVKHFMTQSHHWTREELVQE</sequence>
<dbReference type="PANTHER" id="PTHR11200:SF300">
    <property type="entry name" value="TYPE II INOSITOL 1,4,5-TRISPHOSPHATE 5-PHOSPHATASE"/>
    <property type="match status" value="1"/>
</dbReference>
<dbReference type="Pfam" id="PF22669">
    <property type="entry name" value="Exo_endo_phos2"/>
    <property type="match status" value="1"/>
</dbReference>
<gene>
    <name evidence="6" type="ORF">AKO1_012813</name>
</gene>
<dbReference type="AlphaFoldDB" id="A0AAW2YWU3"/>
<keyword evidence="3" id="KW-0967">Endosome</keyword>
<accession>A0AAW2YWU3</accession>
<dbReference type="EMBL" id="JAOPGA020000739">
    <property type="protein sequence ID" value="KAL0481230.1"/>
    <property type="molecule type" value="Genomic_DNA"/>
</dbReference>
<dbReference type="PROSITE" id="PS50238">
    <property type="entry name" value="RHOGAP"/>
    <property type="match status" value="1"/>
</dbReference>
<evidence type="ECO:0000256" key="1">
    <source>
        <dbReference type="ARBA" id="ARBA00004146"/>
    </source>
</evidence>
<dbReference type="GO" id="GO:0004445">
    <property type="term" value="F:inositol-polyphosphate 5-phosphatase activity"/>
    <property type="evidence" value="ECO:0007669"/>
    <property type="project" value="TreeGrafter"/>
</dbReference>
<dbReference type="SUPFAM" id="SSF48350">
    <property type="entry name" value="GTPase activation domain, GAP"/>
    <property type="match status" value="1"/>
</dbReference>
<evidence type="ECO:0000313" key="7">
    <source>
        <dbReference type="Proteomes" id="UP001431209"/>
    </source>
</evidence>
<dbReference type="GO" id="GO:0031901">
    <property type="term" value="C:early endosome membrane"/>
    <property type="evidence" value="ECO:0007669"/>
    <property type="project" value="UniProtKB-SubCell"/>
</dbReference>
<dbReference type="GO" id="GO:0004439">
    <property type="term" value="F:phosphatidylinositol-4,5-bisphosphate 5-phosphatase activity"/>
    <property type="evidence" value="ECO:0007669"/>
    <property type="project" value="TreeGrafter"/>
</dbReference>
<dbReference type="SMART" id="SM00324">
    <property type="entry name" value="RhoGAP"/>
    <property type="match status" value="1"/>
</dbReference>
<organism evidence="6 7">
    <name type="scientific">Acrasis kona</name>
    <dbReference type="NCBI Taxonomy" id="1008807"/>
    <lineage>
        <taxon>Eukaryota</taxon>
        <taxon>Discoba</taxon>
        <taxon>Heterolobosea</taxon>
        <taxon>Tetramitia</taxon>
        <taxon>Eutetramitia</taxon>
        <taxon>Acrasidae</taxon>
        <taxon>Acrasis</taxon>
    </lineage>
</organism>
<feature type="domain" description="Rho-GAP" evidence="5">
    <location>
        <begin position="648"/>
        <end position="823"/>
    </location>
</feature>
<dbReference type="Gene3D" id="1.10.555.10">
    <property type="entry name" value="Rho GTPase activation protein"/>
    <property type="match status" value="1"/>
</dbReference>
<dbReference type="Gene3D" id="3.60.10.10">
    <property type="entry name" value="Endonuclease/exonuclease/phosphatase"/>
    <property type="match status" value="1"/>
</dbReference>
<evidence type="ECO:0000259" key="5">
    <source>
        <dbReference type="PROSITE" id="PS50238"/>
    </source>
</evidence>
<keyword evidence="7" id="KW-1185">Reference proteome</keyword>
<dbReference type="Gene3D" id="2.60.40.10">
    <property type="entry name" value="Immunoglobulins"/>
    <property type="match status" value="1"/>
</dbReference>
<dbReference type="SMART" id="SM00128">
    <property type="entry name" value="IPPc"/>
    <property type="match status" value="1"/>
</dbReference>
<dbReference type="GO" id="GO:0046856">
    <property type="term" value="P:phosphatidylinositol dephosphorylation"/>
    <property type="evidence" value="ECO:0007669"/>
    <property type="project" value="InterPro"/>
</dbReference>
<keyword evidence="4" id="KW-0968">Cytoplasmic vesicle</keyword>
<proteinExistence type="predicted"/>
<dbReference type="InterPro" id="IPR008936">
    <property type="entry name" value="Rho_GTPase_activation_prot"/>
</dbReference>
<dbReference type="InterPro" id="IPR013783">
    <property type="entry name" value="Ig-like_fold"/>
</dbReference>
<protein>
    <submittedName>
        <fullName evidence="6">Inositol polyphosphate 5-phosphatase</fullName>
    </submittedName>
</protein>
<dbReference type="GO" id="GO:0007165">
    <property type="term" value="P:signal transduction"/>
    <property type="evidence" value="ECO:0007669"/>
    <property type="project" value="InterPro"/>
</dbReference>
<evidence type="ECO:0000256" key="3">
    <source>
        <dbReference type="ARBA" id="ARBA00022753"/>
    </source>
</evidence>
<dbReference type="InterPro" id="IPR036691">
    <property type="entry name" value="Endo/exonu/phosph_ase_sf"/>
</dbReference>
<dbReference type="Proteomes" id="UP001431209">
    <property type="component" value="Unassembled WGS sequence"/>
</dbReference>
<comment type="subcellular location">
    <subcellularLocation>
        <location evidence="2">Cytoplasmic vesicle</location>
        <location evidence="2">Phagosome membrane</location>
    </subcellularLocation>
    <subcellularLocation>
        <location evidence="1">Early endosome membrane</location>
    </subcellularLocation>
</comment>
<evidence type="ECO:0000313" key="6">
    <source>
        <dbReference type="EMBL" id="KAL0481230.1"/>
    </source>
</evidence>
<dbReference type="InterPro" id="IPR000198">
    <property type="entry name" value="RhoGAP_dom"/>
</dbReference>